<reference evidence="2 3" key="1">
    <citation type="submission" date="2018-10" db="EMBL/GenBank/DDBJ databases">
        <title>Complete genome sequence of Pantoea phage vB_PagS_AAS23.</title>
        <authorList>
            <person name="Truncaite L."/>
            <person name="Simoliuniene M."/>
            <person name="Kazlauskas D."/>
            <person name="Meskys R."/>
            <person name="Simoliunas E."/>
        </authorList>
    </citation>
    <scope>NUCLEOTIDE SEQUENCE [LARGE SCALE GENOMIC DNA]</scope>
    <source>
        <strain evidence="2">AAS23</strain>
    </source>
</reference>
<evidence type="ECO:0000313" key="3">
    <source>
        <dbReference type="Proteomes" id="UP000288641"/>
    </source>
</evidence>
<dbReference type="Pfam" id="PF04233">
    <property type="entry name" value="Phage_Mu_F"/>
    <property type="match status" value="1"/>
</dbReference>
<dbReference type="InterPro" id="IPR006528">
    <property type="entry name" value="Phage_head_morphogenesis_dom"/>
</dbReference>
<dbReference type="Proteomes" id="UP000288641">
    <property type="component" value="Segment"/>
</dbReference>
<feature type="domain" description="Phage head morphogenesis" evidence="1">
    <location>
        <begin position="186"/>
        <end position="243"/>
    </location>
</feature>
<protein>
    <submittedName>
        <fullName evidence="2">Head morphogenesis protein</fullName>
    </submittedName>
</protein>
<gene>
    <name evidence="2" type="ORF">AAS23_gp04</name>
</gene>
<evidence type="ECO:0000313" key="2">
    <source>
        <dbReference type="EMBL" id="AZS06317.1"/>
    </source>
</evidence>
<evidence type="ECO:0000259" key="1">
    <source>
        <dbReference type="Pfam" id="PF04233"/>
    </source>
</evidence>
<dbReference type="EMBL" id="MK095606">
    <property type="protein sequence ID" value="AZS06317.1"/>
    <property type="molecule type" value="Genomic_DNA"/>
</dbReference>
<sequence length="253" mass="29086">MRISQVVKPWRFPEASERALARSMQQAVDQAIEVMKVRAARLKFDATDEEIEKEENEAEAEIIAIFLGLLALVSKLGWSIYTFNTQQFLIMAMSTGGKDNPAVALLNQTGAKGLEPWFQEKTKLWQTSTQNALVKLARDIFSDWSGHIRLAAQQEQSAEVVQERLKLRYSAYSGWSANRASGIIGTFNSALMKQRLKDVNVSRYIWRGRMDDRERDSHIALEKKSRDVSEFPFPGEEYNCRCWAVPDWKSRYR</sequence>
<proteinExistence type="predicted"/>
<name>A0A3S9U7M0_9CAUD</name>
<organism evidence="2 3">
    <name type="scientific">Pantoea phage vB_PagS_AAS23</name>
    <dbReference type="NCBI Taxonomy" id="2499073"/>
    <lineage>
        <taxon>Viruses</taxon>
        <taxon>Duplodnaviria</taxon>
        <taxon>Heunggongvirae</taxon>
        <taxon>Uroviricota</taxon>
        <taxon>Caudoviricetes</taxon>
        <taxon>Drexlerviridae</taxon>
        <taxon>Sauletekiovirus</taxon>
        <taxon>Sauletekiovirus AAS23</taxon>
    </lineage>
</organism>
<keyword evidence="3" id="KW-1185">Reference proteome</keyword>
<accession>A0A3S9U7M0</accession>